<feature type="coiled-coil region" evidence="2">
    <location>
        <begin position="351"/>
        <end position="378"/>
    </location>
</feature>
<keyword evidence="2" id="KW-0175">Coiled coil</keyword>
<evidence type="ECO:0000313" key="6">
    <source>
        <dbReference type="EMBL" id="KAK9796644.1"/>
    </source>
</evidence>
<feature type="transmembrane region" description="Helical" evidence="4">
    <location>
        <begin position="389"/>
        <end position="413"/>
    </location>
</feature>
<dbReference type="InterPro" id="IPR051624">
    <property type="entry name" value="RMD1/Sad1-interacting"/>
</dbReference>
<keyword evidence="4" id="KW-1133">Transmembrane helix</keyword>
<dbReference type="EMBL" id="JALJOQ010000115">
    <property type="protein sequence ID" value="KAK9796644.1"/>
    <property type="molecule type" value="Genomic_DNA"/>
</dbReference>
<dbReference type="PANTHER" id="PTHR16255:SF1">
    <property type="entry name" value="REQUIRED FOR MEIOTIC NUCLEAR DIVISION PROTEIN 1 HOMOLOG"/>
    <property type="match status" value="1"/>
</dbReference>
<comment type="similarity">
    <text evidence="1">Belongs to the RMD1/sif2 family.</text>
</comment>
<evidence type="ECO:0000256" key="1">
    <source>
        <dbReference type="ARBA" id="ARBA00008306"/>
    </source>
</evidence>
<evidence type="ECO:0000256" key="3">
    <source>
        <dbReference type="SAM" id="MobiDB-lite"/>
    </source>
</evidence>
<keyword evidence="7" id="KW-1185">Reference proteome</keyword>
<dbReference type="InterPro" id="IPR003734">
    <property type="entry name" value="DUF155"/>
</dbReference>
<dbReference type="AlphaFoldDB" id="A0AAW1NT96"/>
<comment type="caution">
    <text evidence="6">The sequence shown here is derived from an EMBL/GenBank/DDBJ whole genome shotgun (WGS) entry which is preliminary data.</text>
</comment>
<name>A0AAW1NT96_9CHLO</name>
<organism evidence="6 7">
    <name type="scientific">Symbiochloris irregularis</name>
    <dbReference type="NCBI Taxonomy" id="706552"/>
    <lineage>
        <taxon>Eukaryota</taxon>
        <taxon>Viridiplantae</taxon>
        <taxon>Chlorophyta</taxon>
        <taxon>core chlorophytes</taxon>
        <taxon>Trebouxiophyceae</taxon>
        <taxon>Trebouxiales</taxon>
        <taxon>Trebouxiaceae</taxon>
        <taxon>Symbiochloris</taxon>
    </lineage>
</organism>
<evidence type="ECO:0000256" key="4">
    <source>
        <dbReference type="SAM" id="Phobius"/>
    </source>
</evidence>
<proteinExistence type="inferred from homology"/>
<evidence type="ECO:0000313" key="7">
    <source>
        <dbReference type="Proteomes" id="UP001465755"/>
    </source>
</evidence>
<evidence type="ECO:0000256" key="2">
    <source>
        <dbReference type="SAM" id="Coils"/>
    </source>
</evidence>
<dbReference type="Pfam" id="PF02582">
    <property type="entry name" value="DUF155"/>
    <property type="match status" value="1"/>
</dbReference>
<accession>A0AAW1NT96</accession>
<feature type="domain" description="DUF155" evidence="5">
    <location>
        <begin position="186"/>
        <end position="362"/>
    </location>
</feature>
<protein>
    <recommendedName>
        <fullName evidence="5">DUF155 domain-containing protein</fullName>
    </recommendedName>
</protein>
<dbReference type="GO" id="GO:0005739">
    <property type="term" value="C:mitochondrion"/>
    <property type="evidence" value="ECO:0007669"/>
    <property type="project" value="UniProtKB-ARBA"/>
</dbReference>
<sequence>MNNWLMRNKGQAQSTGYQPLPGSTITPRASTSPPNNPPKPPERQTSGGFIRKVSPGPEQIKRHLDRPIVTNATRVPPSANRSIAPGQPAPGQRSKEKFVSLPEVDEDIDSQLSIPEAPAALFEDLESPHGTSTRGRIAIYCIAESIDRDGLITALTKKGSRFLLHRYPDVLYGQYSSHAEEPRGDIYYFDYGCVAFWGLTVQQEQEVLRSLVLPYQENPLPSFETERDEFQFHYTANERPHIQNDTITIHHRFSSDHLIKLSISHALSQSTKLCVFEERVLEIVASTKDLPEILASTGNVIISRKAIAQLIGRVFIQKAAVNLLSTVLDTPEFFWSAPDSLQTLYKKVCEYMELDNRVEVLNNRFQVLQEMLDMLRDHKNTAHSARLEWIVIWLIVVEVIVGLFECASILGWVGNEAH</sequence>
<dbReference type="Proteomes" id="UP001465755">
    <property type="component" value="Unassembled WGS sequence"/>
</dbReference>
<keyword evidence="4" id="KW-0812">Transmembrane</keyword>
<reference evidence="6 7" key="1">
    <citation type="journal article" date="2024" name="Nat. Commun.">
        <title>Phylogenomics reveals the evolutionary origins of lichenization in chlorophyte algae.</title>
        <authorList>
            <person name="Puginier C."/>
            <person name="Libourel C."/>
            <person name="Otte J."/>
            <person name="Skaloud P."/>
            <person name="Haon M."/>
            <person name="Grisel S."/>
            <person name="Petersen M."/>
            <person name="Berrin J.G."/>
            <person name="Delaux P.M."/>
            <person name="Dal Grande F."/>
            <person name="Keller J."/>
        </authorList>
    </citation>
    <scope>NUCLEOTIDE SEQUENCE [LARGE SCALE GENOMIC DNA]</scope>
    <source>
        <strain evidence="6 7">SAG 2036</strain>
    </source>
</reference>
<gene>
    <name evidence="6" type="ORF">WJX73_007435</name>
</gene>
<feature type="region of interest" description="Disordered" evidence="3">
    <location>
        <begin position="1"/>
        <end position="98"/>
    </location>
</feature>
<dbReference type="PANTHER" id="PTHR16255">
    <property type="entry name" value="REQUIRED FOR MEIOTIC NUCLEAR DIVISION PROTEIN 1 HOMOLOG"/>
    <property type="match status" value="1"/>
</dbReference>
<feature type="compositionally biased region" description="Polar residues" evidence="3">
    <location>
        <begin position="1"/>
        <end position="32"/>
    </location>
</feature>
<keyword evidence="4" id="KW-0472">Membrane</keyword>
<evidence type="ECO:0000259" key="5">
    <source>
        <dbReference type="Pfam" id="PF02582"/>
    </source>
</evidence>